<dbReference type="Proteomes" id="UP000009022">
    <property type="component" value="Unassembled WGS sequence"/>
</dbReference>
<dbReference type="PANTHER" id="PTHR19860:SF14">
    <property type="entry name" value="DUF4062 DOMAIN-CONTAINING PROTEIN"/>
    <property type="match status" value="1"/>
</dbReference>
<dbReference type="CTD" id="6753870"/>
<dbReference type="eggNOG" id="KOG3602">
    <property type="taxonomic scope" value="Eukaryota"/>
</dbReference>
<dbReference type="STRING" id="10228.B3RWW5"/>
<reference evidence="4 5" key="1">
    <citation type="journal article" date="2008" name="Nature">
        <title>The Trichoplax genome and the nature of placozoans.</title>
        <authorList>
            <person name="Srivastava M."/>
            <person name="Begovic E."/>
            <person name="Chapman J."/>
            <person name="Putnam N.H."/>
            <person name="Hellsten U."/>
            <person name="Kawashima T."/>
            <person name="Kuo A."/>
            <person name="Mitros T."/>
            <person name="Salamov A."/>
            <person name="Carpenter M.L."/>
            <person name="Signorovitch A.Y."/>
            <person name="Moreno M.A."/>
            <person name="Kamm K."/>
            <person name="Grimwood J."/>
            <person name="Schmutz J."/>
            <person name="Shapiro H."/>
            <person name="Grigoriev I.V."/>
            <person name="Buss L.W."/>
            <person name="Schierwater B."/>
            <person name="Dellaporta S.L."/>
            <person name="Rokhsar D.S."/>
        </authorList>
    </citation>
    <scope>NUCLEOTIDE SEQUENCE [LARGE SCALE GENOMIC DNA]</scope>
    <source>
        <strain evidence="4 5">Grell-BS-1999</strain>
    </source>
</reference>
<dbReference type="InterPro" id="IPR027417">
    <property type="entry name" value="P-loop_NTPase"/>
</dbReference>
<dbReference type="RefSeq" id="XP_002113093.1">
    <property type="nucleotide sequence ID" value="XM_002113057.1"/>
</dbReference>
<accession>B3RWW5</accession>
<dbReference type="OMA" id="EYIMAPA"/>
<evidence type="ECO:0000313" key="5">
    <source>
        <dbReference type="Proteomes" id="UP000009022"/>
    </source>
</evidence>
<dbReference type="EMBL" id="DS985245">
    <property type="protein sequence ID" value="EDV25203.1"/>
    <property type="molecule type" value="Genomic_DNA"/>
</dbReference>
<dbReference type="Pfam" id="PF13271">
    <property type="entry name" value="DUF4062"/>
    <property type="match status" value="1"/>
</dbReference>
<dbReference type="OrthoDB" id="2325716at2759"/>
<dbReference type="InParanoid" id="B3RWW5"/>
<organism evidence="4 5">
    <name type="scientific">Trichoplax adhaerens</name>
    <name type="common">Trichoplax reptans</name>
    <dbReference type="NCBI Taxonomy" id="10228"/>
    <lineage>
        <taxon>Eukaryota</taxon>
        <taxon>Metazoa</taxon>
        <taxon>Placozoa</taxon>
        <taxon>Uniplacotomia</taxon>
        <taxon>Trichoplacea</taxon>
        <taxon>Trichoplacidae</taxon>
        <taxon>Trichoplax</taxon>
    </lineage>
</organism>
<evidence type="ECO:0000256" key="2">
    <source>
        <dbReference type="SAM" id="MobiDB-lite"/>
    </source>
</evidence>
<sequence length="673" mass="76169">MECWDAVRATSITSEDAVMPALKRRGWKTIRLFVSSTFKDFHAEREVLVKQVFPELRIWCEKLKLHLIECDLRWGVPKEATSEETLRICLGEIDRCYEDNQWPFFLNLSSHRSGWIPGKSDVPQYLAREYGWIFGTSITEMEIIHGAFRRANPNALFLIRDPEFITSIPNNFKNDFTESSEEALQKMKLLKTCIKGRFPDSRVVSYSCSFNGIDEINGTIRVQGLGPESTFVIEFFKARISYQYPLDKSKMDPLETIREAHESFLNTRSSTVLGRDTILEKIQEYIMAPASGLPMVIIGVAGAGKSAVMARSAATTVAKALNNDIPGNKGWNVFYHFIGAAPGSTDLGFMLQRMLKEIKYIVSKGEMPADTESLVRLSNTTLGNPNLEPTILFFDALNQLDKSKDAEQVSWLPLALSPNVRIICSVINDTPCHRSLSSRTNRPKDILCGPLDLSSRREIVDQVLTKFNKRLDPTQMDLLLSKEASANPLWLSIACEELRVFGLFSKVTEMIKGLADGLLELLEQVLTRFEEESGGHLMVATLCFLECSRHGLLLEQVLTRFEEESGGHLMVATLCFLECSRHGLLERELLELLGEDETLRPPSEKDFTEKGPDAAQEISKRENSDKDTALANDLSKKLHVTVEETYRKTDFDKKFDDEFDIDGLLMIHFLHLK</sequence>
<feature type="region of interest" description="Disordered" evidence="2">
    <location>
        <begin position="600"/>
        <end position="628"/>
    </location>
</feature>
<dbReference type="PhylomeDB" id="B3RWW5"/>
<dbReference type="KEGG" id="tad:TRIADDRAFT_25733"/>
<dbReference type="InterPro" id="IPR025139">
    <property type="entry name" value="DUF4062"/>
</dbReference>
<dbReference type="InterPro" id="IPR051191">
    <property type="entry name" value="DCAF12"/>
</dbReference>
<dbReference type="GO" id="GO:0080008">
    <property type="term" value="C:Cul4-RING E3 ubiquitin ligase complex"/>
    <property type="evidence" value="ECO:0000318"/>
    <property type="project" value="GO_Central"/>
</dbReference>
<feature type="domain" description="DUF4062" evidence="3">
    <location>
        <begin position="31"/>
        <end position="116"/>
    </location>
</feature>
<dbReference type="PANTHER" id="PTHR19860">
    <property type="entry name" value="DDB1- AND CUL4-ASSOCIATED FACTOR 12-RELATED"/>
    <property type="match status" value="1"/>
</dbReference>
<dbReference type="SUPFAM" id="SSF52540">
    <property type="entry name" value="P-loop containing nucleoside triphosphate hydrolases"/>
    <property type="match status" value="1"/>
</dbReference>
<protein>
    <recommendedName>
        <fullName evidence="3">DUF4062 domain-containing protein</fullName>
    </recommendedName>
</protein>
<dbReference type="GeneID" id="6753870"/>
<evidence type="ECO:0000256" key="1">
    <source>
        <dbReference type="ARBA" id="ARBA00022737"/>
    </source>
</evidence>
<evidence type="ECO:0000259" key="3">
    <source>
        <dbReference type="Pfam" id="PF13271"/>
    </source>
</evidence>
<keyword evidence="5" id="KW-1185">Reference proteome</keyword>
<gene>
    <name evidence="4" type="ORF">TRIADDRAFT_25733</name>
</gene>
<name>B3RWW5_TRIAD</name>
<keyword evidence="1" id="KW-0677">Repeat</keyword>
<proteinExistence type="predicted"/>
<evidence type="ECO:0000313" key="4">
    <source>
        <dbReference type="EMBL" id="EDV25203.1"/>
    </source>
</evidence>
<dbReference type="HOGENOM" id="CLU_024712_0_0_1"/>
<dbReference type="AlphaFoldDB" id="B3RWW5"/>